<dbReference type="InterPro" id="IPR011009">
    <property type="entry name" value="Kinase-like_dom_sf"/>
</dbReference>
<sequence length="151" mass="17353">MSVSQTNSGKRWKKLTTCFAKGIFKGLDTYTNEILIEKLIVKKDIQRGTFQRKIEIFLQLSGFPFIAQIVGYYINGPKPNDSQSRERCNYILHRDIKLDNILLTRAKEGQFNDQIIAKLADMRCAVMKFAIPAFNDQPKRSIEIYIEVGSS</sequence>
<proteinExistence type="predicted"/>
<dbReference type="InterPro" id="IPR008271">
    <property type="entry name" value="Ser/Thr_kinase_AS"/>
</dbReference>
<organism evidence="1 2">
    <name type="scientific">Dendryphion nanum</name>
    <dbReference type="NCBI Taxonomy" id="256645"/>
    <lineage>
        <taxon>Eukaryota</taxon>
        <taxon>Fungi</taxon>
        <taxon>Dikarya</taxon>
        <taxon>Ascomycota</taxon>
        <taxon>Pezizomycotina</taxon>
        <taxon>Dothideomycetes</taxon>
        <taxon>Pleosporomycetidae</taxon>
        <taxon>Pleosporales</taxon>
        <taxon>Torulaceae</taxon>
        <taxon>Dendryphion</taxon>
    </lineage>
</organism>
<dbReference type="PROSITE" id="PS00108">
    <property type="entry name" value="PROTEIN_KINASE_ST"/>
    <property type="match status" value="1"/>
</dbReference>
<dbReference type="Proteomes" id="UP000700596">
    <property type="component" value="Unassembled WGS sequence"/>
</dbReference>
<evidence type="ECO:0008006" key="3">
    <source>
        <dbReference type="Google" id="ProtNLM"/>
    </source>
</evidence>
<name>A0A9P9IF73_9PLEO</name>
<reference evidence="1" key="1">
    <citation type="journal article" date="2021" name="Nat. Commun.">
        <title>Genetic determinants of endophytism in the Arabidopsis root mycobiome.</title>
        <authorList>
            <person name="Mesny F."/>
            <person name="Miyauchi S."/>
            <person name="Thiergart T."/>
            <person name="Pickel B."/>
            <person name="Atanasova L."/>
            <person name="Karlsson M."/>
            <person name="Huettel B."/>
            <person name="Barry K.W."/>
            <person name="Haridas S."/>
            <person name="Chen C."/>
            <person name="Bauer D."/>
            <person name="Andreopoulos W."/>
            <person name="Pangilinan J."/>
            <person name="LaButti K."/>
            <person name="Riley R."/>
            <person name="Lipzen A."/>
            <person name="Clum A."/>
            <person name="Drula E."/>
            <person name="Henrissat B."/>
            <person name="Kohler A."/>
            <person name="Grigoriev I.V."/>
            <person name="Martin F.M."/>
            <person name="Hacquard S."/>
        </authorList>
    </citation>
    <scope>NUCLEOTIDE SEQUENCE</scope>
    <source>
        <strain evidence="1">MPI-CAGE-CH-0243</strain>
    </source>
</reference>
<evidence type="ECO:0000313" key="1">
    <source>
        <dbReference type="EMBL" id="KAH7117722.1"/>
    </source>
</evidence>
<dbReference type="Gene3D" id="1.10.510.10">
    <property type="entry name" value="Transferase(Phosphotransferase) domain 1"/>
    <property type="match status" value="1"/>
</dbReference>
<accession>A0A9P9IF73</accession>
<keyword evidence="2" id="KW-1185">Reference proteome</keyword>
<comment type="caution">
    <text evidence="1">The sequence shown here is derived from an EMBL/GenBank/DDBJ whole genome shotgun (WGS) entry which is preliminary data.</text>
</comment>
<gene>
    <name evidence="1" type="ORF">B0J11DRAFT_583116</name>
</gene>
<dbReference type="AlphaFoldDB" id="A0A9P9IF73"/>
<protein>
    <recommendedName>
        <fullName evidence="3">Protein kinase domain-containing protein</fullName>
    </recommendedName>
</protein>
<dbReference type="SUPFAM" id="SSF56112">
    <property type="entry name" value="Protein kinase-like (PK-like)"/>
    <property type="match status" value="1"/>
</dbReference>
<dbReference type="OrthoDB" id="310217at2759"/>
<dbReference type="EMBL" id="JAGMWT010000013">
    <property type="protein sequence ID" value="KAH7117722.1"/>
    <property type="molecule type" value="Genomic_DNA"/>
</dbReference>
<evidence type="ECO:0000313" key="2">
    <source>
        <dbReference type="Proteomes" id="UP000700596"/>
    </source>
</evidence>
<dbReference type="GO" id="GO:0004672">
    <property type="term" value="F:protein kinase activity"/>
    <property type="evidence" value="ECO:0007669"/>
    <property type="project" value="InterPro"/>
</dbReference>